<dbReference type="InterPro" id="IPR032816">
    <property type="entry name" value="VTT_dom"/>
</dbReference>
<dbReference type="AlphaFoldDB" id="A0A7C3GW41"/>
<comment type="similarity">
    <text evidence="6">Belongs to the TVP38/TMEM64 family.</text>
</comment>
<keyword evidence="4 6" id="KW-1133">Transmembrane helix</keyword>
<evidence type="ECO:0000256" key="2">
    <source>
        <dbReference type="ARBA" id="ARBA00022475"/>
    </source>
</evidence>
<dbReference type="EMBL" id="DRMH01000126">
    <property type="protein sequence ID" value="HFC98604.1"/>
    <property type="molecule type" value="Genomic_DNA"/>
</dbReference>
<gene>
    <name evidence="8" type="ORF">ENJ40_09170</name>
</gene>
<feature type="transmembrane region" description="Helical" evidence="6">
    <location>
        <begin position="61"/>
        <end position="83"/>
    </location>
</feature>
<evidence type="ECO:0000256" key="4">
    <source>
        <dbReference type="ARBA" id="ARBA00022989"/>
    </source>
</evidence>
<feature type="domain" description="VTT" evidence="7">
    <location>
        <begin position="43"/>
        <end position="159"/>
    </location>
</feature>
<dbReference type="GO" id="GO:0005886">
    <property type="term" value="C:plasma membrane"/>
    <property type="evidence" value="ECO:0007669"/>
    <property type="project" value="UniProtKB-SubCell"/>
</dbReference>
<evidence type="ECO:0000259" key="7">
    <source>
        <dbReference type="Pfam" id="PF09335"/>
    </source>
</evidence>
<evidence type="ECO:0000256" key="6">
    <source>
        <dbReference type="RuleBase" id="RU366058"/>
    </source>
</evidence>
<reference evidence="8" key="1">
    <citation type="journal article" date="2020" name="mSystems">
        <title>Genome- and Community-Level Interaction Insights into Carbon Utilization and Element Cycling Functions of Hydrothermarchaeota in Hydrothermal Sediment.</title>
        <authorList>
            <person name="Zhou Z."/>
            <person name="Liu Y."/>
            <person name="Xu W."/>
            <person name="Pan J."/>
            <person name="Luo Z.H."/>
            <person name="Li M."/>
        </authorList>
    </citation>
    <scope>NUCLEOTIDE SEQUENCE [LARGE SCALE GENOMIC DNA]</scope>
    <source>
        <strain evidence="8">HyVt-483</strain>
    </source>
</reference>
<keyword evidence="2 6" id="KW-1003">Cell membrane</keyword>
<feature type="transmembrane region" description="Helical" evidence="6">
    <location>
        <begin position="21"/>
        <end position="41"/>
    </location>
</feature>
<keyword evidence="5 6" id="KW-0472">Membrane</keyword>
<evidence type="ECO:0000256" key="5">
    <source>
        <dbReference type="ARBA" id="ARBA00023136"/>
    </source>
</evidence>
<accession>A0A7C3GW41</accession>
<evidence type="ECO:0000256" key="1">
    <source>
        <dbReference type="ARBA" id="ARBA00004651"/>
    </source>
</evidence>
<dbReference type="PANTHER" id="PTHR12677">
    <property type="entry name" value="GOLGI APPARATUS MEMBRANE PROTEIN TVP38-RELATED"/>
    <property type="match status" value="1"/>
</dbReference>
<dbReference type="PANTHER" id="PTHR12677:SF59">
    <property type="entry name" value="GOLGI APPARATUS MEMBRANE PROTEIN TVP38-RELATED"/>
    <property type="match status" value="1"/>
</dbReference>
<comment type="subcellular location">
    <subcellularLocation>
        <location evidence="1 6">Cell membrane</location>
        <topology evidence="1 6">Multi-pass membrane protein</topology>
    </subcellularLocation>
</comment>
<comment type="caution">
    <text evidence="8">The sequence shown here is derived from an EMBL/GenBank/DDBJ whole genome shotgun (WGS) entry which is preliminary data.</text>
</comment>
<feature type="transmembrane region" description="Helical" evidence="6">
    <location>
        <begin position="169"/>
        <end position="187"/>
    </location>
</feature>
<dbReference type="Proteomes" id="UP000886043">
    <property type="component" value="Unassembled WGS sequence"/>
</dbReference>
<name>A0A7C3GW41_9BACT</name>
<protein>
    <recommendedName>
        <fullName evidence="6">TVP38/TMEM64 family membrane protein</fullName>
    </recommendedName>
</protein>
<dbReference type="Pfam" id="PF09335">
    <property type="entry name" value="VTT_dom"/>
    <property type="match status" value="1"/>
</dbReference>
<evidence type="ECO:0000313" key="8">
    <source>
        <dbReference type="EMBL" id="HFC98604.1"/>
    </source>
</evidence>
<evidence type="ECO:0000256" key="3">
    <source>
        <dbReference type="ARBA" id="ARBA00022692"/>
    </source>
</evidence>
<comment type="caution">
    <text evidence="6">Lacks conserved residue(s) required for the propagation of feature annotation.</text>
</comment>
<sequence length="195" mass="21646">MLETLARIWESREALRTLVESRGALGPLVFVSLQALQVILAPLPGEATGFAAGFIFGPFKGFILAMLGLSLGSAGAFFLARAFRPPFERHLGRRPFYLRVKTFTRRHGPTAAFLLFLFPGFPKDYLCYALGLLPFPFRVFFPVMLLGRAPATLALTLEGDAAFREDWDLLLWVGLAAGLSLLLFLKLKKRLEVEA</sequence>
<proteinExistence type="inferred from homology"/>
<dbReference type="InterPro" id="IPR015414">
    <property type="entry name" value="TMEM64"/>
</dbReference>
<keyword evidence="3 6" id="KW-0812">Transmembrane</keyword>
<organism evidence="8">
    <name type="scientific">Thermosulfurimonas dismutans</name>
    <dbReference type="NCBI Taxonomy" id="999894"/>
    <lineage>
        <taxon>Bacteria</taxon>
        <taxon>Pseudomonadati</taxon>
        <taxon>Thermodesulfobacteriota</taxon>
        <taxon>Thermodesulfobacteria</taxon>
        <taxon>Thermodesulfobacteriales</taxon>
        <taxon>Thermodesulfobacteriaceae</taxon>
        <taxon>Thermosulfurimonas</taxon>
    </lineage>
</organism>